<dbReference type="EMBL" id="DS028131">
    <property type="protein sequence ID" value="EEY55203.1"/>
    <property type="molecule type" value="Genomic_DNA"/>
</dbReference>
<dbReference type="SUPFAM" id="SSF56059">
    <property type="entry name" value="Glutathione synthetase ATP-binding domain-like"/>
    <property type="match status" value="1"/>
</dbReference>
<dbReference type="Gene3D" id="3.30.470.20">
    <property type="entry name" value="ATP-grasp fold, B domain"/>
    <property type="match status" value="1"/>
</dbReference>
<dbReference type="AlphaFoldDB" id="D0NBP8"/>
<dbReference type="OrthoDB" id="1924069at2759"/>
<keyword evidence="2" id="KW-1185">Reference proteome</keyword>
<evidence type="ECO:0000313" key="2">
    <source>
        <dbReference type="Proteomes" id="UP000006643"/>
    </source>
</evidence>
<proteinExistence type="predicted"/>
<dbReference type="HOGENOM" id="CLU_2008384_0_0_1"/>
<dbReference type="InParanoid" id="D0NBP8"/>
<reference evidence="2" key="1">
    <citation type="journal article" date="2009" name="Nature">
        <title>Genome sequence and analysis of the Irish potato famine pathogen Phytophthora infestans.</title>
        <authorList>
            <consortium name="The Broad Institute Genome Sequencing Platform"/>
            <person name="Haas B.J."/>
            <person name="Kamoun S."/>
            <person name="Zody M.C."/>
            <person name="Jiang R.H."/>
            <person name="Handsaker R.E."/>
            <person name="Cano L.M."/>
            <person name="Grabherr M."/>
            <person name="Kodira C.D."/>
            <person name="Raffaele S."/>
            <person name="Torto-Alalibo T."/>
            <person name="Bozkurt T.O."/>
            <person name="Ah-Fong A.M."/>
            <person name="Alvarado L."/>
            <person name="Anderson V.L."/>
            <person name="Armstrong M.R."/>
            <person name="Avrova A."/>
            <person name="Baxter L."/>
            <person name="Beynon J."/>
            <person name="Boevink P.C."/>
            <person name="Bollmann S.R."/>
            <person name="Bos J.I."/>
            <person name="Bulone V."/>
            <person name="Cai G."/>
            <person name="Cakir C."/>
            <person name="Carrington J.C."/>
            <person name="Chawner M."/>
            <person name="Conti L."/>
            <person name="Costanzo S."/>
            <person name="Ewan R."/>
            <person name="Fahlgren N."/>
            <person name="Fischbach M.A."/>
            <person name="Fugelstad J."/>
            <person name="Gilroy E.M."/>
            <person name="Gnerre S."/>
            <person name="Green P.J."/>
            <person name="Grenville-Briggs L.J."/>
            <person name="Griffith J."/>
            <person name="Grunwald N.J."/>
            <person name="Horn K."/>
            <person name="Horner N.R."/>
            <person name="Hu C.H."/>
            <person name="Huitema E."/>
            <person name="Jeong D.H."/>
            <person name="Jones A.M."/>
            <person name="Jones J.D."/>
            <person name="Jones R.W."/>
            <person name="Karlsson E.K."/>
            <person name="Kunjeti S.G."/>
            <person name="Lamour K."/>
            <person name="Liu Z."/>
            <person name="Ma L."/>
            <person name="Maclean D."/>
            <person name="Chibucos M.C."/>
            <person name="McDonald H."/>
            <person name="McWalters J."/>
            <person name="Meijer H.J."/>
            <person name="Morgan W."/>
            <person name="Morris P.F."/>
            <person name="Munro C.A."/>
            <person name="O'Neill K."/>
            <person name="Ospina-Giraldo M."/>
            <person name="Pinzon A."/>
            <person name="Pritchard L."/>
            <person name="Ramsahoye B."/>
            <person name="Ren Q."/>
            <person name="Restrepo S."/>
            <person name="Roy S."/>
            <person name="Sadanandom A."/>
            <person name="Savidor A."/>
            <person name="Schornack S."/>
            <person name="Schwartz D.C."/>
            <person name="Schumann U.D."/>
            <person name="Schwessinger B."/>
            <person name="Seyer L."/>
            <person name="Sharpe T."/>
            <person name="Silvar C."/>
            <person name="Song J."/>
            <person name="Studholme D.J."/>
            <person name="Sykes S."/>
            <person name="Thines M."/>
            <person name="van de Vondervoort P.J."/>
            <person name="Phuntumart V."/>
            <person name="Wawra S."/>
            <person name="Weide R."/>
            <person name="Win J."/>
            <person name="Young C."/>
            <person name="Zhou S."/>
            <person name="Fry W."/>
            <person name="Meyers B.C."/>
            <person name="van West P."/>
            <person name="Ristaino J."/>
            <person name="Govers F."/>
            <person name="Birch P.R."/>
            <person name="Whisson S.C."/>
            <person name="Judelson H.S."/>
            <person name="Nusbaum C."/>
        </authorList>
    </citation>
    <scope>NUCLEOTIDE SEQUENCE [LARGE SCALE GENOMIC DNA]</scope>
    <source>
        <strain evidence="2">T30-4</strain>
    </source>
</reference>
<dbReference type="VEuPathDB" id="FungiDB:PITG_09100"/>
<dbReference type="STRING" id="403677.D0NBP8"/>
<organism evidence="1 2">
    <name type="scientific">Phytophthora infestans (strain T30-4)</name>
    <name type="common">Potato late blight agent</name>
    <dbReference type="NCBI Taxonomy" id="403677"/>
    <lineage>
        <taxon>Eukaryota</taxon>
        <taxon>Sar</taxon>
        <taxon>Stramenopiles</taxon>
        <taxon>Oomycota</taxon>
        <taxon>Peronosporomycetes</taxon>
        <taxon>Peronosporales</taxon>
        <taxon>Peronosporaceae</taxon>
        <taxon>Phytophthora</taxon>
    </lineage>
</organism>
<name>D0NBP8_PHYIT</name>
<evidence type="ECO:0000313" key="1">
    <source>
        <dbReference type="EMBL" id="EEY55203.1"/>
    </source>
</evidence>
<dbReference type="Proteomes" id="UP000006643">
    <property type="component" value="Unassembled WGS sequence"/>
</dbReference>
<sequence length="124" mass="12923">MAKLYVFGARPTAWRCSVGDGSIAFAVLLDSLNVDQPDGGDGSDLGSGVSARGAMARANGILRACINYVDVKAPFSFTRLHGAGPSMGVELGSTGEMARFGTGMHEAHLTRCRVPASGCSRIWC</sequence>
<dbReference type="GeneID" id="9470454"/>
<accession>D0NBP8</accession>
<dbReference type="RefSeq" id="XP_002903427.1">
    <property type="nucleotide sequence ID" value="XM_002903381.1"/>
</dbReference>
<dbReference type="KEGG" id="pif:PITG_09100"/>
<gene>
    <name evidence="1" type="ORF">PITG_09100</name>
</gene>
<protein>
    <submittedName>
        <fullName evidence="1">Uncharacterized protein</fullName>
    </submittedName>
</protein>